<proteinExistence type="predicted"/>
<feature type="transmembrane region" description="Helical" evidence="4">
    <location>
        <begin position="6"/>
        <end position="35"/>
    </location>
</feature>
<dbReference type="InterPro" id="IPR019734">
    <property type="entry name" value="TPR_rpt"/>
</dbReference>
<evidence type="ECO:0000313" key="5">
    <source>
        <dbReference type="EMBL" id="GAA4907743.1"/>
    </source>
</evidence>
<dbReference type="Pfam" id="PF13429">
    <property type="entry name" value="TPR_15"/>
    <property type="match status" value="1"/>
</dbReference>
<keyword evidence="2 3" id="KW-0802">TPR repeat</keyword>
<comment type="caution">
    <text evidence="5">The sequence shown here is derived from an EMBL/GenBank/DDBJ whole genome shotgun (WGS) entry which is preliminary data.</text>
</comment>
<evidence type="ECO:0000256" key="3">
    <source>
        <dbReference type="PROSITE-ProRule" id="PRU00339"/>
    </source>
</evidence>
<dbReference type="InterPro" id="IPR011990">
    <property type="entry name" value="TPR-like_helical_dom_sf"/>
</dbReference>
<keyword evidence="4" id="KW-0472">Membrane</keyword>
<keyword evidence="1" id="KW-0677">Repeat</keyword>
<protein>
    <recommendedName>
        <fullName evidence="7">Tetratricopeptide repeat protein</fullName>
    </recommendedName>
</protein>
<accession>A0ABP9FT87</accession>
<evidence type="ECO:0000256" key="4">
    <source>
        <dbReference type="SAM" id="Phobius"/>
    </source>
</evidence>
<feature type="transmembrane region" description="Helical" evidence="4">
    <location>
        <begin position="120"/>
        <end position="137"/>
    </location>
</feature>
<organism evidence="5 6">
    <name type="scientific">Mucilaginibacter defluvii</name>
    <dbReference type="NCBI Taxonomy" id="1196019"/>
    <lineage>
        <taxon>Bacteria</taxon>
        <taxon>Pseudomonadati</taxon>
        <taxon>Bacteroidota</taxon>
        <taxon>Sphingobacteriia</taxon>
        <taxon>Sphingobacteriales</taxon>
        <taxon>Sphingobacteriaceae</taxon>
        <taxon>Mucilaginibacter</taxon>
    </lineage>
</organism>
<evidence type="ECO:0000256" key="1">
    <source>
        <dbReference type="ARBA" id="ARBA00022737"/>
    </source>
</evidence>
<evidence type="ECO:0000256" key="2">
    <source>
        <dbReference type="ARBA" id="ARBA00022803"/>
    </source>
</evidence>
<keyword evidence="4" id="KW-1133">Transmembrane helix</keyword>
<dbReference type="PROSITE" id="PS50005">
    <property type="entry name" value="TPR"/>
    <property type="match status" value="2"/>
</dbReference>
<dbReference type="InterPro" id="IPR051685">
    <property type="entry name" value="Ycf3/AcsC/BcsC/TPR_MFPF"/>
</dbReference>
<feature type="repeat" description="TPR" evidence="3">
    <location>
        <begin position="334"/>
        <end position="367"/>
    </location>
</feature>
<feature type="transmembrane region" description="Helical" evidence="4">
    <location>
        <begin position="90"/>
        <end position="114"/>
    </location>
</feature>
<keyword evidence="6" id="KW-1185">Reference proteome</keyword>
<dbReference type="SMART" id="SM00028">
    <property type="entry name" value="TPR"/>
    <property type="match status" value="5"/>
</dbReference>
<name>A0ABP9FT87_9SPHI</name>
<keyword evidence="4" id="KW-0812">Transmembrane</keyword>
<dbReference type="RefSeq" id="WP_345329654.1">
    <property type="nucleotide sequence ID" value="NZ_BAABJI010000001.1"/>
</dbReference>
<dbReference type="PANTHER" id="PTHR44943:SF8">
    <property type="entry name" value="TPR REPEAT-CONTAINING PROTEIN MJ0263"/>
    <property type="match status" value="1"/>
</dbReference>
<sequence length="382" mass="43575">MTLVFYLLVITGIIICAPFIVLTHELGHALAYIIFTKPDNIDILIGSSSPQKNTFSFRIKHLKIQVTPNFPFKCAGYCLSNKVEYNYIKYILILLSGCITTLLFALSVLLLSLYFDVHGAIKLLCVIMLCYSVYVGYHNLIAKRSKIGSTDGERIAFALNLGKAFSHYLKGVANYDDENHEVSLTYMQQAYNIKPNNTEIQRWYIYTLIANERLQEAENMIKNFAKQRSLKWYDMDVIASVYHKSGKKNEAVAYYKKSLQILPNNVDSILSLSYLQTELGLYEEAVDNLQKIFGINQDYPFISGYLGYCKILQGELKEGKNLIELSLKTDGENAYLYKGLGIYYLKINDITEADNLFKRAIELDASIDIDQYQKNEAPNSID</sequence>
<dbReference type="SUPFAM" id="SSF48452">
    <property type="entry name" value="TPR-like"/>
    <property type="match status" value="2"/>
</dbReference>
<dbReference type="Gene3D" id="1.25.40.10">
    <property type="entry name" value="Tetratricopeptide repeat domain"/>
    <property type="match status" value="2"/>
</dbReference>
<feature type="repeat" description="TPR" evidence="3">
    <location>
        <begin position="232"/>
        <end position="265"/>
    </location>
</feature>
<gene>
    <name evidence="5" type="ORF">GCM10023313_08270</name>
</gene>
<dbReference type="Proteomes" id="UP001501436">
    <property type="component" value="Unassembled WGS sequence"/>
</dbReference>
<dbReference type="PANTHER" id="PTHR44943">
    <property type="entry name" value="CELLULOSE SYNTHASE OPERON PROTEIN C"/>
    <property type="match status" value="1"/>
</dbReference>
<reference evidence="6" key="1">
    <citation type="journal article" date="2019" name="Int. J. Syst. Evol. Microbiol.">
        <title>The Global Catalogue of Microorganisms (GCM) 10K type strain sequencing project: providing services to taxonomists for standard genome sequencing and annotation.</title>
        <authorList>
            <consortium name="The Broad Institute Genomics Platform"/>
            <consortium name="The Broad Institute Genome Sequencing Center for Infectious Disease"/>
            <person name="Wu L."/>
            <person name="Ma J."/>
        </authorList>
    </citation>
    <scope>NUCLEOTIDE SEQUENCE [LARGE SCALE GENOMIC DNA]</scope>
    <source>
        <strain evidence="6">JCM 18283</strain>
    </source>
</reference>
<evidence type="ECO:0000313" key="6">
    <source>
        <dbReference type="Proteomes" id="UP001501436"/>
    </source>
</evidence>
<evidence type="ECO:0008006" key="7">
    <source>
        <dbReference type="Google" id="ProtNLM"/>
    </source>
</evidence>
<dbReference type="Pfam" id="PF13181">
    <property type="entry name" value="TPR_8"/>
    <property type="match status" value="1"/>
</dbReference>
<dbReference type="EMBL" id="BAABJI010000001">
    <property type="protein sequence ID" value="GAA4907743.1"/>
    <property type="molecule type" value="Genomic_DNA"/>
</dbReference>